<dbReference type="InterPro" id="IPR050361">
    <property type="entry name" value="MPP/UQCRC_Complex"/>
</dbReference>
<dbReference type="GO" id="GO:0006508">
    <property type="term" value="P:proteolysis"/>
    <property type="evidence" value="ECO:0007669"/>
    <property type="project" value="InterPro"/>
</dbReference>
<dbReference type="InterPro" id="IPR007863">
    <property type="entry name" value="Peptidase_M16_C"/>
</dbReference>
<gene>
    <name evidence="5" type="ORF">B0X71_11875</name>
</gene>
<reference evidence="5 6" key="1">
    <citation type="submission" date="2017-02" db="EMBL/GenBank/DDBJ databases">
        <title>The complete genomic sequence of a novel cold adapted crude oil-degrading bacterium Planococcus qaidamina Y42.</title>
        <authorList>
            <person name="Yang R."/>
        </authorList>
    </citation>
    <scope>NUCLEOTIDE SEQUENCE [LARGE SCALE GENOMIC DNA]</scope>
    <source>
        <strain evidence="5 6">Y42</strain>
    </source>
</reference>
<organism evidence="5 6">
    <name type="scientific">Planococcus lenghuensis</name>
    <dbReference type="NCBI Taxonomy" id="2213202"/>
    <lineage>
        <taxon>Bacteria</taxon>
        <taxon>Bacillati</taxon>
        <taxon>Bacillota</taxon>
        <taxon>Bacilli</taxon>
        <taxon>Bacillales</taxon>
        <taxon>Caryophanaceae</taxon>
        <taxon>Planococcus</taxon>
    </lineage>
</organism>
<dbReference type="FunFam" id="3.30.830.10:FF:000008">
    <property type="entry name" value="Mitochondrial-processing peptidase subunit beta"/>
    <property type="match status" value="1"/>
</dbReference>
<dbReference type="Pfam" id="PF00675">
    <property type="entry name" value="Peptidase_M16"/>
    <property type="match status" value="1"/>
</dbReference>
<dbReference type="Gene3D" id="3.30.830.10">
    <property type="entry name" value="Metalloenzyme, LuxS/M16 peptidase-like"/>
    <property type="match status" value="2"/>
</dbReference>
<dbReference type="OrthoDB" id="9811314at2"/>
<dbReference type="Pfam" id="PF05193">
    <property type="entry name" value="Peptidase_M16_C"/>
    <property type="match status" value="1"/>
</dbReference>
<sequence length="403" mass="45341">MITTERLNNGVRIISENMPYVRSLSIGIFVHAGSRDELPKENGLTHFIEHMLFKGTQTRSARQIAEEFDRIGGMSNAYTSKEYTSYHAKVLDHHAEQAAEILADMFFNSLMREEDILKERQVVLEEISMSEDMPDDDVHEQLWKVMYPGHSVGASILGTEETLQSFTREKILDFMERHYTPDRVVISVAGNIQPALIRRIRQLFGGFSRKAIGQPVQMPEFTPGKSIRTRDTEQGHICLGYPGIAIDDQKIYAMAVLNNIAGGTMSSRLFQEIREEHGLAYSVYSYHQAYQDHGTFAVYGGTSNSQLPEMRDRLLDVMDTMVKTGVTASEVSDSKEQLKGSFLLGTEGSGTRMDQNGRNELLLGEHLTDEEVIRRIDSVSDQQVSSLLALLSRQPAVSVIRSE</sequence>
<evidence type="ECO:0000259" key="4">
    <source>
        <dbReference type="Pfam" id="PF05193"/>
    </source>
</evidence>
<dbReference type="Proteomes" id="UP000188184">
    <property type="component" value="Chromosome"/>
</dbReference>
<evidence type="ECO:0000259" key="3">
    <source>
        <dbReference type="Pfam" id="PF00675"/>
    </source>
</evidence>
<proteinExistence type="inferred from homology"/>
<keyword evidence="6" id="KW-1185">Reference proteome</keyword>
<feature type="domain" description="Peptidase M16 C-terminal" evidence="4">
    <location>
        <begin position="165"/>
        <end position="338"/>
    </location>
</feature>
<accession>A0A1Q2KZT4</accession>
<dbReference type="PANTHER" id="PTHR11851:SF49">
    <property type="entry name" value="MITOCHONDRIAL-PROCESSING PEPTIDASE SUBUNIT ALPHA"/>
    <property type="match status" value="1"/>
</dbReference>
<dbReference type="GO" id="GO:0046872">
    <property type="term" value="F:metal ion binding"/>
    <property type="evidence" value="ECO:0007669"/>
    <property type="project" value="InterPro"/>
</dbReference>
<protein>
    <submittedName>
        <fullName evidence="5">Peptidase M16</fullName>
    </submittedName>
</protein>
<evidence type="ECO:0000256" key="2">
    <source>
        <dbReference type="RuleBase" id="RU004447"/>
    </source>
</evidence>
<dbReference type="RefSeq" id="WP_077589608.1">
    <property type="nucleotide sequence ID" value="NZ_CP019640.1"/>
</dbReference>
<dbReference type="InterPro" id="IPR011249">
    <property type="entry name" value="Metalloenz_LuxS/M16"/>
</dbReference>
<dbReference type="SUPFAM" id="SSF63411">
    <property type="entry name" value="LuxS/MPP-like metallohydrolase"/>
    <property type="match status" value="2"/>
</dbReference>
<dbReference type="AlphaFoldDB" id="A0A1Q2KZT4"/>
<dbReference type="InterPro" id="IPR001431">
    <property type="entry name" value="Pept_M16_Zn_BS"/>
</dbReference>
<dbReference type="EMBL" id="CP019640">
    <property type="protein sequence ID" value="AQQ53710.1"/>
    <property type="molecule type" value="Genomic_DNA"/>
</dbReference>
<dbReference type="PROSITE" id="PS00143">
    <property type="entry name" value="INSULINASE"/>
    <property type="match status" value="1"/>
</dbReference>
<evidence type="ECO:0000313" key="5">
    <source>
        <dbReference type="EMBL" id="AQQ53710.1"/>
    </source>
</evidence>
<dbReference type="PANTHER" id="PTHR11851">
    <property type="entry name" value="METALLOPROTEASE"/>
    <property type="match status" value="1"/>
</dbReference>
<name>A0A1Q2KZT4_9BACL</name>
<dbReference type="KEGG" id="pmar:B0X71_11875"/>
<evidence type="ECO:0000313" key="6">
    <source>
        <dbReference type="Proteomes" id="UP000188184"/>
    </source>
</evidence>
<dbReference type="InterPro" id="IPR011765">
    <property type="entry name" value="Pept_M16_N"/>
</dbReference>
<comment type="similarity">
    <text evidence="1 2">Belongs to the peptidase M16 family.</text>
</comment>
<feature type="domain" description="Peptidase M16 N-terminal" evidence="3">
    <location>
        <begin position="12"/>
        <end position="159"/>
    </location>
</feature>
<evidence type="ECO:0000256" key="1">
    <source>
        <dbReference type="ARBA" id="ARBA00007261"/>
    </source>
</evidence>
<dbReference type="GO" id="GO:0004222">
    <property type="term" value="F:metalloendopeptidase activity"/>
    <property type="evidence" value="ECO:0007669"/>
    <property type="project" value="InterPro"/>
</dbReference>